<dbReference type="Proteomes" id="UP000076532">
    <property type="component" value="Unassembled WGS sequence"/>
</dbReference>
<name>A0A166U8B7_9AGAM</name>
<accession>A0A166U8B7</accession>
<proteinExistence type="predicted"/>
<evidence type="ECO:0000313" key="1">
    <source>
        <dbReference type="EMBL" id="KZP31428.1"/>
    </source>
</evidence>
<organism evidence="1 2">
    <name type="scientific">Athelia psychrophila</name>
    <dbReference type="NCBI Taxonomy" id="1759441"/>
    <lineage>
        <taxon>Eukaryota</taxon>
        <taxon>Fungi</taxon>
        <taxon>Dikarya</taxon>
        <taxon>Basidiomycota</taxon>
        <taxon>Agaricomycotina</taxon>
        <taxon>Agaricomycetes</taxon>
        <taxon>Agaricomycetidae</taxon>
        <taxon>Atheliales</taxon>
        <taxon>Atheliaceae</taxon>
        <taxon>Athelia</taxon>
    </lineage>
</organism>
<protein>
    <submittedName>
        <fullName evidence="1">Uncharacterized protein</fullName>
    </submittedName>
</protein>
<sequence>MPSFSYSAALRIDNPSLVIETTHFLVHDLPSETTHTVYGSVPTDVDVLLASDLVITISGTLDRVRLSSMDISKSAVALHLKRYLETNSGLLGLNAVSNLYVDETDDVTKLQSILDKAVEKLVKWHFVRRYPLIFGLWHKKLDAEQSFFAPIARSIINIVERSEDDCLANKCRRLLKSIAKNNRRSFRSSSESFHSYLQNAAITLESCCEQDARQQDLLGATDEEMFSFAMEKLFRLGVPQKMFKGSASACSARQPEDEEFRLINEPLSDDVLSTQSPSSMLSCEDLPIPGQFDESESHNRAQLLRDHTIDEYFLDDEVNWNQDDSGIWLWETTDSSLQLGSGEEHDSCTSDLDELPLPVFQGSPSTPFPHYARISKHCTPEPDQDLYYSDQSQEDAVMIHDSHNASPVHSAGLNTCRESAPFPLLASQDRVASAEFCSHSGSDVGIVCDLEEDLGPPFDDDEDEVILCEMSAVGDSEEAFSIWEDW</sequence>
<dbReference type="AlphaFoldDB" id="A0A166U8B7"/>
<dbReference type="STRING" id="436010.A0A166U8B7"/>
<dbReference type="OrthoDB" id="3141012at2759"/>
<keyword evidence="2" id="KW-1185">Reference proteome</keyword>
<reference evidence="1 2" key="1">
    <citation type="journal article" date="2016" name="Mol. Biol. Evol.">
        <title>Comparative Genomics of Early-Diverging Mushroom-Forming Fungi Provides Insights into the Origins of Lignocellulose Decay Capabilities.</title>
        <authorList>
            <person name="Nagy L.G."/>
            <person name="Riley R."/>
            <person name="Tritt A."/>
            <person name="Adam C."/>
            <person name="Daum C."/>
            <person name="Floudas D."/>
            <person name="Sun H."/>
            <person name="Yadav J.S."/>
            <person name="Pangilinan J."/>
            <person name="Larsson K.H."/>
            <person name="Matsuura K."/>
            <person name="Barry K."/>
            <person name="Labutti K."/>
            <person name="Kuo R."/>
            <person name="Ohm R.A."/>
            <person name="Bhattacharya S.S."/>
            <person name="Shirouzu T."/>
            <person name="Yoshinaga Y."/>
            <person name="Martin F.M."/>
            <person name="Grigoriev I.V."/>
            <person name="Hibbett D.S."/>
        </authorList>
    </citation>
    <scope>NUCLEOTIDE SEQUENCE [LARGE SCALE GENOMIC DNA]</scope>
    <source>
        <strain evidence="1 2">CBS 109695</strain>
    </source>
</reference>
<gene>
    <name evidence="1" type="ORF">FIBSPDRAFT_925697</name>
</gene>
<dbReference type="EMBL" id="KV417489">
    <property type="protein sequence ID" value="KZP31428.1"/>
    <property type="molecule type" value="Genomic_DNA"/>
</dbReference>
<evidence type="ECO:0000313" key="2">
    <source>
        <dbReference type="Proteomes" id="UP000076532"/>
    </source>
</evidence>